<dbReference type="InterPro" id="IPR029447">
    <property type="entry name" value="DUF4439"/>
</dbReference>
<proteinExistence type="predicted"/>
<organism evidence="3 4">
    <name type="scientific">Arthrobacter alpinus</name>
    <dbReference type="NCBI Taxonomy" id="656366"/>
    <lineage>
        <taxon>Bacteria</taxon>
        <taxon>Bacillati</taxon>
        <taxon>Actinomycetota</taxon>
        <taxon>Actinomycetes</taxon>
        <taxon>Micrococcales</taxon>
        <taxon>Micrococcaceae</taxon>
        <taxon>Arthrobacter</taxon>
    </lineage>
</organism>
<dbReference type="InterPro" id="IPR012347">
    <property type="entry name" value="Ferritin-like"/>
</dbReference>
<dbReference type="SUPFAM" id="SSF47240">
    <property type="entry name" value="Ferritin-like"/>
    <property type="match status" value="1"/>
</dbReference>
<dbReference type="Gene3D" id="1.20.1260.10">
    <property type="match status" value="1"/>
</dbReference>
<evidence type="ECO:0000313" key="3">
    <source>
        <dbReference type="EMBL" id="ALO67591.1"/>
    </source>
</evidence>
<evidence type="ECO:0000313" key="4">
    <source>
        <dbReference type="Proteomes" id="UP000059574"/>
    </source>
</evidence>
<dbReference type="Pfam" id="PF14530">
    <property type="entry name" value="DUF4439"/>
    <property type="match status" value="1"/>
</dbReference>
<protein>
    <recommendedName>
        <fullName evidence="2">DUF4439 domain-containing protein</fullName>
    </recommendedName>
</protein>
<feature type="region of interest" description="Disordered" evidence="1">
    <location>
        <begin position="204"/>
        <end position="226"/>
    </location>
</feature>
<feature type="domain" description="DUF4439" evidence="2">
    <location>
        <begin position="62"/>
        <end position="158"/>
    </location>
</feature>
<accession>A0A0S2M2E9</accession>
<name>A0A0S2M2E9_9MICC</name>
<gene>
    <name evidence="3" type="ORF">AS189_15205</name>
</gene>
<dbReference type="Proteomes" id="UP000059574">
    <property type="component" value="Chromosome"/>
</dbReference>
<dbReference type="EMBL" id="CP013200">
    <property type="protein sequence ID" value="ALO67591.1"/>
    <property type="molecule type" value="Genomic_DNA"/>
</dbReference>
<evidence type="ECO:0000259" key="2">
    <source>
        <dbReference type="Pfam" id="PF14530"/>
    </source>
</evidence>
<dbReference type="InterPro" id="IPR009078">
    <property type="entry name" value="Ferritin-like_SF"/>
</dbReference>
<evidence type="ECO:0000256" key="1">
    <source>
        <dbReference type="SAM" id="MobiDB-lite"/>
    </source>
</evidence>
<dbReference type="RefSeq" id="WP_062290726.1">
    <property type="nucleotide sequence ID" value="NZ_CP013200.1"/>
</dbReference>
<reference evidence="3 4" key="2">
    <citation type="journal article" date="2016" name="J. Biotechnol.">
        <title>Complete genome sequence of Arthrobacter alpinus ERGS4:06, a yellow pigmented bacterium tolerant to cold and radiations isolated from Sikkim Himalaya.</title>
        <authorList>
            <person name="Kumar R."/>
            <person name="Singh D."/>
            <person name="Swarnkar M.K."/>
            <person name="Singh A.K."/>
            <person name="Kumar S."/>
        </authorList>
    </citation>
    <scope>NUCLEOTIDE SEQUENCE [LARGE SCALE GENOMIC DNA]</scope>
    <source>
        <strain evidence="3 4">ERGS4:06</strain>
    </source>
</reference>
<reference evidence="4" key="1">
    <citation type="submission" date="2015-11" db="EMBL/GenBank/DDBJ databases">
        <authorList>
            <person name="Kumar R."/>
            <person name="Singh D."/>
            <person name="Swarnkar M.K."/>
            <person name="Singh A.K."/>
            <person name="Kumar S."/>
        </authorList>
    </citation>
    <scope>NUCLEOTIDE SEQUENCE [LARGE SCALE GENOMIC DNA]</scope>
    <source>
        <strain evidence="4">ERGS4:06</strain>
    </source>
</reference>
<dbReference type="AlphaFoldDB" id="A0A0S2M2E9"/>
<sequence length="226" mass="24107">MGRVFASVGTSQLLQAEQLGSALGAAVPASAFLPAKVSFAVPTGPQCSSTLEPRPGVTVDSALTAAALAEQKAVYAYQVATTRFTEPQFSKSKALLTRHQEKLEVLNEELRLRCLPPAAPVAGFALDSSFTKLPKQALSTLELELGAIYADLAAVSTENSTGVPPLPRPRLRLQLRPQQTPRSSPSTAVTSGKLPFCGYWIQSRHTPSGAEPLTLCRASRKKPQQR</sequence>